<protein>
    <recommendedName>
        <fullName evidence="3">Mga helix-turn-helix domain-containing protein</fullName>
    </recommendedName>
</protein>
<dbReference type="AlphaFoldDB" id="U4TJI4"/>
<evidence type="ECO:0000313" key="5">
    <source>
        <dbReference type="Proteomes" id="UP000030647"/>
    </source>
</evidence>
<dbReference type="PANTHER" id="PTHR30185:SF18">
    <property type="entry name" value="TRANSCRIPTIONAL REGULATOR MTLR"/>
    <property type="match status" value="1"/>
</dbReference>
<proteinExistence type="predicted"/>
<dbReference type="InterPro" id="IPR007737">
    <property type="entry name" value="Mga_HTH"/>
</dbReference>
<dbReference type="Proteomes" id="UP000030647">
    <property type="component" value="Unassembled WGS sequence"/>
</dbReference>
<accession>U4TJI4</accession>
<evidence type="ECO:0000256" key="1">
    <source>
        <dbReference type="ARBA" id="ARBA00023015"/>
    </source>
</evidence>
<keyword evidence="2" id="KW-0804">Transcription</keyword>
<dbReference type="Pfam" id="PF05043">
    <property type="entry name" value="Mga"/>
    <property type="match status" value="1"/>
</dbReference>
<dbReference type="Gene3D" id="1.10.10.10">
    <property type="entry name" value="Winged helix-like DNA-binding domain superfamily/Winged helix DNA-binding domain"/>
    <property type="match status" value="1"/>
</dbReference>
<keyword evidence="5" id="KW-1185">Reference proteome</keyword>
<evidence type="ECO:0000256" key="2">
    <source>
        <dbReference type="ARBA" id="ARBA00023163"/>
    </source>
</evidence>
<evidence type="ECO:0000313" key="4">
    <source>
        <dbReference type="EMBL" id="ERL64359.1"/>
    </source>
</evidence>
<sequence>MKRDTAGLGQGLAVRKGTATMEKEDLLDARVRQDLAFIQYLYTHNGHATRKQMALDLQVDPRLIADHMAILGDQLNSLFPDAPFHLGPPDAEYILDLINLPTLEDVTNLLIRDGSAYQILVYIFWHNDFTMTSLQRELLMSSSTLFRHVGRLNELLAQFHLAIRNNRLQGREVDIRHFYFLLFSVVNDRDERLTNTNNPQIEQFITDLQNSVTGPLPMDTRQSVRIYLHLLLQRVAVNQPLNDDTGGFRLATIKELPGMAAMFAIWGRLFTRNNHINPEFEGVAFFVFAFYAHVFPLDSELYHTLFLLTNPFSSRLRSYVHAVMDLLSSKFDLGGQQRELQLIFFTELTTMALLPGAITNAHQLVYTAMQGIYWKPESGQMQFIHMIISRLQRLSPAFSAPGAEDMLVERLTMTVLLLLVHTRRQFRIGLVTTTDLATNYYMRRGISQQVSANFNVSVSNYDSTEQYDIIVTTSVEMSNHIGLKNDLPLIQMQDFGTGSDFVLLYWYLDALVSNYLKTDLPDP</sequence>
<keyword evidence="1" id="KW-0805">Transcription regulation</keyword>
<dbReference type="eggNOG" id="COG3711">
    <property type="taxonomic scope" value="Bacteria"/>
</dbReference>
<gene>
    <name evidence="4" type="ORF">L248_1021</name>
</gene>
<dbReference type="STRING" id="1231336.L248_1021"/>
<organism evidence="4 5">
    <name type="scientific">Schleiferilactobacillus shenzhenensis LY-73</name>
    <dbReference type="NCBI Taxonomy" id="1231336"/>
    <lineage>
        <taxon>Bacteria</taxon>
        <taxon>Bacillati</taxon>
        <taxon>Bacillota</taxon>
        <taxon>Bacilli</taxon>
        <taxon>Lactobacillales</taxon>
        <taxon>Lactobacillaceae</taxon>
        <taxon>Schleiferilactobacillus</taxon>
    </lineage>
</organism>
<dbReference type="PANTHER" id="PTHR30185">
    <property type="entry name" value="CRYPTIC BETA-GLUCOSIDE BGL OPERON ANTITERMINATOR"/>
    <property type="match status" value="1"/>
</dbReference>
<name>U4TJI4_9LACO</name>
<feature type="domain" description="Mga helix-turn-helix" evidence="3">
    <location>
        <begin position="103"/>
        <end position="183"/>
    </location>
</feature>
<dbReference type="InterPro" id="IPR050661">
    <property type="entry name" value="BglG_antiterminators"/>
</dbReference>
<reference evidence="5" key="1">
    <citation type="journal article" date="2013" name="Genome Announc.">
        <title>Whole-Genome Sequencing of Lactobacillus shenzhenensis Strain LY-73T.</title>
        <authorList>
            <person name="Lin Z."/>
            <person name="Liu Z."/>
            <person name="Yang R."/>
            <person name="Zou Y."/>
            <person name="Wan D."/>
            <person name="Chen J."/>
            <person name="Guo M."/>
            <person name="Zhao J."/>
            <person name="Fang C."/>
            <person name="Yang R."/>
            <person name="Liu F."/>
        </authorList>
    </citation>
    <scope>NUCLEOTIDE SEQUENCE [LARGE SCALE GENOMIC DNA]</scope>
    <source>
        <strain evidence="5">LY-73</strain>
    </source>
</reference>
<dbReference type="HOGENOM" id="CLU_520531_0_0_9"/>
<dbReference type="InterPro" id="IPR036388">
    <property type="entry name" value="WH-like_DNA-bd_sf"/>
</dbReference>
<dbReference type="EMBL" id="KI271599">
    <property type="protein sequence ID" value="ERL64359.1"/>
    <property type="molecule type" value="Genomic_DNA"/>
</dbReference>
<evidence type="ECO:0000259" key="3">
    <source>
        <dbReference type="Pfam" id="PF05043"/>
    </source>
</evidence>